<dbReference type="InterPro" id="IPR044031">
    <property type="entry name" value="TssC1_N"/>
</dbReference>
<reference evidence="4" key="1">
    <citation type="submission" date="2018-05" db="EMBL/GenBank/DDBJ databases">
        <title>Zavarzinia sp. HR-AS.</title>
        <authorList>
            <person name="Lee Y."/>
            <person name="Jeon C.O."/>
        </authorList>
    </citation>
    <scope>NUCLEOTIDE SEQUENCE [LARGE SCALE GENOMIC DNA]</scope>
    <source>
        <strain evidence="4">DSM 1231</strain>
    </source>
</reference>
<dbReference type="RefSeq" id="WP_109920974.1">
    <property type="nucleotide sequence ID" value="NZ_QGLF01000002.1"/>
</dbReference>
<dbReference type="NCBIfam" id="TIGR03355">
    <property type="entry name" value="VI_chp_2"/>
    <property type="match status" value="1"/>
</dbReference>
<protein>
    <submittedName>
        <fullName evidence="3">Type VI secretion system contractile sheath large subunit</fullName>
    </submittedName>
</protein>
<dbReference type="Proteomes" id="UP000246077">
    <property type="component" value="Unassembled WGS sequence"/>
</dbReference>
<dbReference type="InterPro" id="IPR044032">
    <property type="entry name" value="TssC1_C"/>
</dbReference>
<organism evidence="3 4">
    <name type="scientific">Zavarzinia compransoris</name>
    <dbReference type="NCBI Taxonomy" id="1264899"/>
    <lineage>
        <taxon>Bacteria</taxon>
        <taxon>Pseudomonadati</taxon>
        <taxon>Pseudomonadota</taxon>
        <taxon>Alphaproteobacteria</taxon>
        <taxon>Rhodospirillales</taxon>
        <taxon>Zavarziniaceae</taxon>
        <taxon>Zavarzinia</taxon>
    </lineage>
</organism>
<keyword evidence="4" id="KW-1185">Reference proteome</keyword>
<dbReference type="EMBL" id="QGLF01000002">
    <property type="protein sequence ID" value="PWR22330.1"/>
    <property type="molecule type" value="Genomic_DNA"/>
</dbReference>
<dbReference type="InterPro" id="IPR010269">
    <property type="entry name" value="T6SS_TssC-like"/>
</dbReference>
<feature type="domain" description="TssC1 C-terminal" evidence="2">
    <location>
        <begin position="382"/>
        <end position="491"/>
    </location>
</feature>
<dbReference type="Pfam" id="PF18945">
    <property type="entry name" value="VipB_2"/>
    <property type="match status" value="1"/>
</dbReference>
<comment type="caution">
    <text evidence="3">The sequence shown here is derived from an EMBL/GenBank/DDBJ whole genome shotgun (WGS) entry which is preliminary data.</text>
</comment>
<dbReference type="OrthoDB" id="9764000at2"/>
<gene>
    <name evidence="3" type="primary">tssC</name>
    <name evidence="3" type="ORF">DKG75_10280</name>
</gene>
<dbReference type="AlphaFoldDB" id="A0A317E7T4"/>
<evidence type="ECO:0000313" key="4">
    <source>
        <dbReference type="Proteomes" id="UP000246077"/>
    </source>
</evidence>
<accession>A0A317E7T4</accession>
<proteinExistence type="predicted"/>
<dbReference type="PANTHER" id="PTHR35565">
    <property type="entry name" value="CYTOPLASMIC PROTEIN-RELATED"/>
    <property type="match status" value="1"/>
</dbReference>
<dbReference type="PANTHER" id="PTHR35565:SF3">
    <property type="entry name" value="TYPE VI SECRETION SYSTEM SHEATH PROTEIN TSSC1"/>
    <property type="match status" value="1"/>
</dbReference>
<evidence type="ECO:0000259" key="2">
    <source>
        <dbReference type="Pfam" id="PF18945"/>
    </source>
</evidence>
<evidence type="ECO:0000313" key="3">
    <source>
        <dbReference type="EMBL" id="PWR22330.1"/>
    </source>
</evidence>
<dbReference type="Pfam" id="PF05943">
    <property type="entry name" value="VipB"/>
    <property type="match status" value="1"/>
</dbReference>
<sequence>MADVQTQGAAQGATTEEFNILDQAINATKQTERSEAQELIRNLTEQALKGTVTFSKNLTITFNEAIRRLDEQLSAQLAEIMHNPDFLKLEGSWRGLHYLINNSETGTSLKIRMLNATKRELYKDLTKAVEFDQSGLFKKIYENEFGTPGGEPYGLLMGDYEFSSHPEDIELLSLVSNVSAAAFAPFVSAASPKMFGFESYQELSKPRDLEKIFDTTEYAKWRSFRDSEDSRFVSLVLPRVLARLPYGATTKTIDEFSYEEAPFDARGNAKAMDHEKYCWMNAAYTMAARMTNAFAQYGFCTMIRGAEGGGKVEGLPTHNVISDDGDPDTKCPTEIAIHDRREAELSKCGFLPLSHYKGTDYAVFFGAQSTQRPKKYDKPDGTANAAIMARLPYTMATCRFAHFLKVMARDKIGSFMEASDVESWLNRWINQYTNSSEGATPEAKARFPLREATVKVAEIAGKPGSYNAVAYLRPWLQMEELTTSMRMVARIPQLGN</sequence>
<name>A0A317E7T4_9PROT</name>
<feature type="domain" description="TssC1 N-terminal" evidence="1">
    <location>
        <begin position="64"/>
        <end position="371"/>
    </location>
</feature>
<evidence type="ECO:0000259" key="1">
    <source>
        <dbReference type="Pfam" id="PF05943"/>
    </source>
</evidence>